<evidence type="ECO:0000256" key="1">
    <source>
        <dbReference type="SAM" id="Phobius"/>
    </source>
</evidence>
<accession>A0ABM7XE02</accession>
<proteinExistence type="predicted"/>
<evidence type="ECO:0000313" key="2">
    <source>
        <dbReference type="EMBL" id="BDG10041.1"/>
    </source>
</evidence>
<keyword evidence="1" id="KW-1133">Transmembrane helix</keyword>
<sequence length="112" mass="12062">MPDAGAREGHSSGRERRVVAGILLVGFAIAVALYATAPPVEEDEDVLAWERSKRYQRQLEQIGGKAVVLTSELNDRVASLWEGKARACTTAVATLLVAGGYLLVRRAGRRGD</sequence>
<dbReference type="EMBL" id="AP025592">
    <property type="protein sequence ID" value="BDG10041.1"/>
    <property type="molecule type" value="Genomic_DNA"/>
</dbReference>
<keyword evidence="3" id="KW-1185">Reference proteome</keyword>
<organism evidence="2 3">
    <name type="scientific">Anaeromyxobacter paludicola</name>
    <dbReference type="NCBI Taxonomy" id="2918171"/>
    <lineage>
        <taxon>Bacteria</taxon>
        <taxon>Pseudomonadati</taxon>
        <taxon>Myxococcota</taxon>
        <taxon>Myxococcia</taxon>
        <taxon>Myxococcales</taxon>
        <taxon>Cystobacterineae</taxon>
        <taxon>Anaeromyxobacteraceae</taxon>
        <taxon>Anaeromyxobacter</taxon>
    </lineage>
</organism>
<reference evidence="3" key="1">
    <citation type="journal article" date="2022" name="Int. J. Syst. Evol. Microbiol.">
        <title>Anaeromyxobacter oryzae sp. nov., Anaeromyxobacter diazotrophicus sp. nov. and Anaeromyxobacter paludicola sp. nov., isolated from paddy soils.</title>
        <authorList>
            <person name="Itoh H."/>
            <person name="Xu Z."/>
            <person name="Mise K."/>
            <person name="Masuda Y."/>
            <person name="Ushijima N."/>
            <person name="Hayakawa C."/>
            <person name="Shiratori Y."/>
            <person name="Senoo K."/>
        </authorList>
    </citation>
    <scope>NUCLEOTIDE SEQUENCE [LARGE SCALE GENOMIC DNA]</scope>
    <source>
        <strain evidence="3">Red630</strain>
    </source>
</reference>
<feature type="transmembrane region" description="Helical" evidence="1">
    <location>
        <begin position="18"/>
        <end position="37"/>
    </location>
</feature>
<gene>
    <name evidence="2" type="ORF">AMPC_31540</name>
</gene>
<protein>
    <submittedName>
        <fullName evidence="2">Uncharacterized protein</fullName>
    </submittedName>
</protein>
<keyword evidence="1" id="KW-0812">Transmembrane</keyword>
<evidence type="ECO:0000313" key="3">
    <source>
        <dbReference type="Proteomes" id="UP001162734"/>
    </source>
</evidence>
<keyword evidence="1" id="KW-0472">Membrane</keyword>
<dbReference type="Proteomes" id="UP001162734">
    <property type="component" value="Chromosome"/>
</dbReference>
<feature type="transmembrane region" description="Helical" evidence="1">
    <location>
        <begin position="83"/>
        <end position="104"/>
    </location>
</feature>
<name>A0ABM7XE02_9BACT</name>